<dbReference type="AlphaFoldDB" id="A0A6A0ABK6"/>
<sequence length="25" mass="2648">MDKVLINAVGYVEVSRVTSPIATAN</sequence>
<dbReference type="Proteomes" id="UP000485058">
    <property type="component" value="Unassembled WGS sequence"/>
</dbReference>
<evidence type="ECO:0000313" key="2">
    <source>
        <dbReference type="Proteomes" id="UP000485058"/>
    </source>
</evidence>
<reference evidence="1 2" key="1">
    <citation type="submission" date="2020-02" db="EMBL/GenBank/DDBJ databases">
        <title>Draft genome sequence of Haematococcus lacustris strain NIES-144.</title>
        <authorList>
            <person name="Morimoto D."/>
            <person name="Nakagawa S."/>
            <person name="Yoshida T."/>
            <person name="Sawayama S."/>
        </authorList>
    </citation>
    <scope>NUCLEOTIDE SEQUENCE [LARGE SCALE GENOMIC DNA]</scope>
    <source>
        <strain evidence="1 2">NIES-144</strain>
    </source>
</reference>
<accession>A0A6A0ABK6</accession>
<keyword evidence="2" id="KW-1185">Reference proteome</keyword>
<evidence type="ECO:0000313" key="1">
    <source>
        <dbReference type="EMBL" id="GFH30220.1"/>
    </source>
</evidence>
<comment type="caution">
    <text evidence="1">The sequence shown here is derived from an EMBL/GenBank/DDBJ whole genome shotgun (WGS) entry which is preliminary data.</text>
</comment>
<proteinExistence type="predicted"/>
<feature type="non-terminal residue" evidence="1">
    <location>
        <position position="1"/>
    </location>
</feature>
<gene>
    <name evidence="1" type="ORF">HaLaN_29026</name>
</gene>
<organism evidence="1 2">
    <name type="scientific">Haematococcus lacustris</name>
    <name type="common">Green alga</name>
    <name type="synonym">Haematococcus pluvialis</name>
    <dbReference type="NCBI Taxonomy" id="44745"/>
    <lineage>
        <taxon>Eukaryota</taxon>
        <taxon>Viridiplantae</taxon>
        <taxon>Chlorophyta</taxon>
        <taxon>core chlorophytes</taxon>
        <taxon>Chlorophyceae</taxon>
        <taxon>CS clade</taxon>
        <taxon>Chlamydomonadales</taxon>
        <taxon>Haematococcaceae</taxon>
        <taxon>Haematococcus</taxon>
    </lineage>
</organism>
<name>A0A6A0ABK6_HAELA</name>
<feature type="non-terminal residue" evidence="1">
    <location>
        <position position="25"/>
    </location>
</feature>
<protein>
    <submittedName>
        <fullName evidence="1">Uncharacterized protein</fullName>
    </submittedName>
</protein>
<dbReference type="EMBL" id="BLLF01004771">
    <property type="protein sequence ID" value="GFH30220.1"/>
    <property type="molecule type" value="Genomic_DNA"/>
</dbReference>